<evidence type="ECO:0000313" key="10">
    <source>
        <dbReference type="Proteomes" id="UP000006039"/>
    </source>
</evidence>
<dbReference type="InterPro" id="IPR040454">
    <property type="entry name" value="TF_IIIC_Tfc1/Sfc1"/>
</dbReference>
<dbReference type="InterPro" id="IPR041499">
    <property type="entry name" value="Tfc1/Sfc1_N"/>
</dbReference>
<dbReference type="GO" id="GO:0000127">
    <property type="term" value="C:transcription factor TFIIIC complex"/>
    <property type="evidence" value="ECO:0007669"/>
    <property type="project" value="InterPro"/>
</dbReference>
<reference evidence="8" key="2">
    <citation type="submission" date="2010-07" db="EMBL/GenBank/DDBJ databases">
        <authorList>
            <consortium name="The Broad Institute Genome Sequencing Platform"/>
            <consortium name="Broad Institute Genome Sequencing Center for Infectious Disease"/>
            <person name="Ma L.-J."/>
            <person name="Dead R."/>
            <person name="Young S."/>
            <person name="Zeng Q."/>
            <person name="Koehrsen M."/>
            <person name="Alvarado L."/>
            <person name="Berlin A."/>
            <person name="Chapman S.B."/>
            <person name="Chen Z."/>
            <person name="Freedman E."/>
            <person name="Gellesch M."/>
            <person name="Goldberg J."/>
            <person name="Griggs A."/>
            <person name="Gujja S."/>
            <person name="Heilman E.R."/>
            <person name="Heiman D."/>
            <person name="Hepburn T."/>
            <person name="Howarth C."/>
            <person name="Jen D."/>
            <person name="Larson L."/>
            <person name="Mehta T."/>
            <person name="Neiman D."/>
            <person name="Pearson M."/>
            <person name="Roberts A."/>
            <person name="Saif S."/>
            <person name="Shea T."/>
            <person name="Shenoy N."/>
            <person name="Sisk P."/>
            <person name="Stolte C."/>
            <person name="Sykes S."/>
            <person name="Walk T."/>
            <person name="White J."/>
            <person name="Yandava C."/>
            <person name="Haas B."/>
            <person name="Nusbaum C."/>
            <person name="Birren B."/>
        </authorList>
    </citation>
    <scope>NUCLEOTIDE SEQUENCE</scope>
    <source>
        <strain evidence="8">R3-111a-1</strain>
    </source>
</reference>
<accession>J3P349</accession>
<dbReference type="EMBL" id="GL385398">
    <property type="protein sequence ID" value="EJT74091.1"/>
    <property type="molecule type" value="Genomic_DNA"/>
</dbReference>
<evidence type="ECO:0000256" key="2">
    <source>
        <dbReference type="ARBA" id="ARBA00023125"/>
    </source>
</evidence>
<evidence type="ECO:0000256" key="3">
    <source>
        <dbReference type="ARBA" id="ARBA00023163"/>
    </source>
</evidence>
<organism evidence="8">
    <name type="scientific">Gaeumannomyces tritici (strain R3-111a-1)</name>
    <name type="common">Wheat and barley take-all root rot fungus</name>
    <name type="synonym">Gaeumannomyces graminis var. tritici</name>
    <dbReference type="NCBI Taxonomy" id="644352"/>
    <lineage>
        <taxon>Eukaryota</taxon>
        <taxon>Fungi</taxon>
        <taxon>Dikarya</taxon>
        <taxon>Ascomycota</taxon>
        <taxon>Pezizomycotina</taxon>
        <taxon>Sordariomycetes</taxon>
        <taxon>Sordariomycetidae</taxon>
        <taxon>Magnaporthales</taxon>
        <taxon>Magnaporthaceae</taxon>
        <taxon>Gaeumannomyces</taxon>
    </lineage>
</organism>
<dbReference type="GO" id="GO:0001002">
    <property type="term" value="F:RNA polymerase III type 1 promoter sequence-specific DNA binding"/>
    <property type="evidence" value="ECO:0007669"/>
    <property type="project" value="TreeGrafter"/>
</dbReference>
<dbReference type="RefSeq" id="XP_009224035.1">
    <property type="nucleotide sequence ID" value="XM_009225771.1"/>
</dbReference>
<evidence type="ECO:0000313" key="8">
    <source>
        <dbReference type="EMBL" id="EJT74091.1"/>
    </source>
</evidence>
<evidence type="ECO:0000256" key="1">
    <source>
        <dbReference type="ARBA" id="ARBA00004123"/>
    </source>
</evidence>
<dbReference type="GO" id="GO:0005634">
    <property type="term" value="C:nucleus"/>
    <property type="evidence" value="ECO:0007669"/>
    <property type="project" value="UniProtKB-SubCell"/>
</dbReference>
<evidence type="ECO:0000259" key="7">
    <source>
        <dbReference type="Pfam" id="PF17682"/>
    </source>
</evidence>
<dbReference type="PANTHER" id="PTHR13230">
    <property type="entry name" value="GENERAL TRANSCRIPTION FACTOR IIIC, POLYPEPTIDE 5"/>
    <property type="match status" value="1"/>
</dbReference>
<dbReference type="GO" id="GO:0006384">
    <property type="term" value="P:transcription initiation at RNA polymerase III promoter"/>
    <property type="evidence" value="ECO:0007669"/>
    <property type="project" value="InterPro"/>
</dbReference>
<dbReference type="InterPro" id="IPR042536">
    <property type="entry name" value="TFIIIC_tauA_Sfc1"/>
</dbReference>
<sequence>MGAREHDVLGELELSARSASQDAPFYQIPSRVVSAVEHPMVVLDSDKAMKTFGSSFNFHTILDHESAQLSVPLYLRYDNPVVRPIISHNAASHNVLLRIDVPRRTGRKRKRGSDGPWQEPDEASLDALRESQRLQVYSQKRLDSPSSLRRKLRDNVGRYEVEAVGLIRNTHRYRGLADFQYSTVNSPFMNQVVDKILPGDVAMLRQFAFRPEVAQPPNVEIIPPPVFSHMSLPFQYGYSQNPYVRTVDGAEKTINVQARVRSAGYFISHNRYPVPDAPSRQPDATDPQMAAVVSELRLAMAERPLWTRRSLTNRIMRAAPFSDNLIKTAIPYVAYQFKAGPWRDAMIPYGLDPRSDPKYRIYQTLSFKTRRADANAASQPWASLRRAEAAAARRAAERVSINPLPVNPDNGEADDVPYDQQHRDTHIFDGHSFYTDGKVWQVCDITDPLLRDLFARAAVRPSCDDAGSGWFHRGLWAKARAVMKCKMLAITFGRVIADADFAGTLAMDDGTPEPTPSAGTIIAGTGNVRHAHVNVPLPDLGLTDAELAVIRGRDQSRFHSSLKKRVRRSHGTQYRIPVLTNSGQEKQKQQQQQPQPQQIQQAGVDGGAAASGVAGQTPSLTVTSPTMVTTKLTSGVVRFEDTPLRSVEDVINQDDDDEDDDEDEIEDEEEGEGEGEGDDLDGEEDEDDDEEGEDEDDLAEDTYYEDGGIANEAEVSAGPKAVPVQRQNASQLTGPISGRDGDDGGESEGEDFDDENDIYDDEDEDGYSNDDGAVFGGEFANSYEEEGGFSSAEEY</sequence>
<reference evidence="10" key="1">
    <citation type="submission" date="2010-07" db="EMBL/GenBank/DDBJ databases">
        <title>The genome sequence of Gaeumannomyces graminis var. tritici strain R3-111a-1.</title>
        <authorList>
            <consortium name="The Broad Institute Genome Sequencing Platform"/>
            <person name="Ma L.-J."/>
            <person name="Dead R."/>
            <person name="Young S."/>
            <person name="Zeng Q."/>
            <person name="Koehrsen M."/>
            <person name="Alvarado L."/>
            <person name="Berlin A."/>
            <person name="Chapman S.B."/>
            <person name="Chen Z."/>
            <person name="Freedman E."/>
            <person name="Gellesch M."/>
            <person name="Goldberg J."/>
            <person name="Griggs A."/>
            <person name="Gujja S."/>
            <person name="Heilman E.R."/>
            <person name="Heiman D."/>
            <person name="Hepburn T."/>
            <person name="Howarth C."/>
            <person name="Jen D."/>
            <person name="Larson L."/>
            <person name="Mehta T."/>
            <person name="Neiman D."/>
            <person name="Pearson M."/>
            <person name="Roberts A."/>
            <person name="Saif S."/>
            <person name="Shea T."/>
            <person name="Shenoy N."/>
            <person name="Sisk P."/>
            <person name="Stolte C."/>
            <person name="Sykes S."/>
            <person name="Walk T."/>
            <person name="White J."/>
            <person name="Yandava C."/>
            <person name="Haas B."/>
            <person name="Nusbaum C."/>
            <person name="Birren B."/>
        </authorList>
    </citation>
    <scope>NUCLEOTIDE SEQUENCE [LARGE SCALE GENOMIC DNA]</scope>
    <source>
        <strain evidence="10">R3-111a-1</strain>
    </source>
</reference>
<dbReference type="GeneID" id="20348397"/>
<comment type="subcellular location">
    <subcellularLocation>
        <location evidence="1">Nucleus</location>
    </subcellularLocation>
</comment>
<feature type="compositionally biased region" description="Polar residues" evidence="5">
    <location>
        <begin position="725"/>
        <end position="734"/>
    </location>
</feature>
<feature type="domain" description="Transcription factor IIIC subunit Tfc1/Sfc1 triple barrel" evidence="7">
    <location>
        <begin position="35"/>
        <end position="182"/>
    </location>
</feature>
<keyword evidence="10" id="KW-1185">Reference proteome</keyword>
<dbReference type="EnsemblFungi" id="EJT74091">
    <property type="protein sequence ID" value="EJT74091"/>
    <property type="gene ID" value="GGTG_07939"/>
</dbReference>
<reference evidence="9" key="5">
    <citation type="submission" date="2018-04" db="UniProtKB">
        <authorList>
            <consortium name="EnsemblFungi"/>
        </authorList>
    </citation>
    <scope>IDENTIFICATION</scope>
    <source>
        <strain evidence="9">R3-111a-1</strain>
    </source>
</reference>
<feature type="compositionally biased region" description="Low complexity" evidence="5">
    <location>
        <begin position="589"/>
        <end position="616"/>
    </location>
</feature>
<dbReference type="STRING" id="644352.J3P349"/>
<dbReference type="Proteomes" id="UP000006039">
    <property type="component" value="Unassembled WGS sequence"/>
</dbReference>
<dbReference type="OrthoDB" id="5598268at2759"/>
<dbReference type="InterPro" id="IPR019136">
    <property type="entry name" value="TF_IIIC_su-5_HTH"/>
</dbReference>
<reference evidence="8" key="3">
    <citation type="submission" date="2010-09" db="EMBL/GenBank/DDBJ databases">
        <title>Annotation of Gaeumannomyces graminis var. tritici R3-111a-1.</title>
        <authorList>
            <consortium name="The Broad Institute Genome Sequencing Platform"/>
            <person name="Ma L.-J."/>
            <person name="Dead R."/>
            <person name="Young S.K."/>
            <person name="Zeng Q."/>
            <person name="Gargeya S."/>
            <person name="Fitzgerald M."/>
            <person name="Haas B."/>
            <person name="Abouelleil A."/>
            <person name="Alvarado L."/>
            <person name="Arachchi H.M."/>
            <person name="Berlin A."/>
            <person name="Brown A."/>
            <person name="Chapman S.B."/>
            <person name="Chen Z."/>
            <person name="Dunbar C."/>
            <person name="Freedman E."/>
            <person name="Gearin G."/>
            <person name="Gellesch M."/>
            <person name="Goldberg J."/>
            <person name="Griggs A."/>
            <person name="Gujja S."/>
            <person name="Heiman D."/>
            <person name="Howarth C."/>
            <person name="Larson L."/>
            <person name="Lui A."/>
            <person name="MacDonald P.J.P."/>
            <person name="Mehta T."/>
            <person name="Montmayeur A."/>
            <person name="Murphy C."/>
            <person name="Neiman D."/>
            <person name="Pearson M."/>
            <person name="Priest M."/>
            <person name="Roberts A."/>
            <person name="Saif S."/>
            <person name="Shea T."/>
            <person name="Shenoy N."/>
            <person name="Sisk P."/>
            <person name="Stolte C."/>
            <person name="Sykes S."/>
            <person name="Yandava C."/>
            <person name="Wortman J."/>
            <person name="Nusbaum C."/>
            <person name="Birren B."/>
        </authorList>
    </citation>
    <scope>NUCLEOTIDE SEQUENCE</scope>
    <source>
        <strain evidence="8">R3-111a-1</strain>
    </source>
</reference>
<dbReference type="GO" id="GO:0001003">
    <property type="term" value="F:RNA polymerase III type 2 promoter sequence-specific DNA binding"/>
    <property type="evidence" value="ECO:0007669"/>
    <property type="project" value="TreeGrafter"/>
</dbReference>
<feature type="region of interest" description="Disordered" evidence="5">
    <location>
        <begin position="559"/>
        <end position="621"/>
    </location>
</feature>
<evidence type="ECO:0000313" key="9">
    <source>
        <dbReference type="EnsemblFungi" id="EJT74091"/>
    </source>
</evidence>
<dbReference type="Pfam" id="PF17682">
    <property type="entry name" value="Tau95_N"/>
    <property type="match status" value="1"/>
</dbReference>
<evidence type="ECO:0000256" key="4">
    <source>
        <dbReference type="ARBA" id="ARBA00023242"/>
    </source>
</evidence>
<dbReference type="Pfam" id="PF09734">
    <property type="entry name" value="Tau95"/>
    <property type="match status" value="1"/>
</dbReference>
<feature type="domain" description="Transcription factor IIIC subunit 5 HTH" evidence="6">
    <location>
        <begin position="221"/>
        <end position="368"/>
    </location>
</feature>
<dbReference type="PANTHER" id="PTHR13230:SF5">
    <property type="entry name" value="GENERAL TRANSCRIPTION FACTOR 3C POLYPEPTIDE 5"/>
    <property type="match status" value="1"/>
</dbReference>
<dbReference type="VEuPathDB" id="FungiDB:GGTG_07939"/>
<dbReference type="HOGENOM" id="CLU_016809_2_1_1"/>
<feature type="region of interest" description="Disordered" evidence="5">
    <location>
        <begin position="643"/>
        <end position="795"/>
    </location>
</feature>
<name>J3P349_GAET3</name>
<dbReference type="AlphaFoldDB" id="J3P349"/>
<feature type="compositionally biased region" description="Acidic residues" evidence="5">
    <location>
        <begin position="783"/>
        <end position="795"/>
    </location>
</feature>
<keyword evidence="3" id="KW-0804">Transcription</keyword>
<feature type="compositionally biased region" description="Acidic residues" evidence="5">
    <location>
        <begin position="743"/>
        <end position="768"/>
    </location>
</feature>
<gene>
    <name evidence="9" type="primary">20348397</name>
    <name evidence="8" type="ORF">GGTG_07939</name>
</gene>
<keyword evidence="2" id="KW-0238">DNA-binding</keyword>
<feature type="compositionally biased region" description="Acidic residues" evidence="5">
    <location>
        <begin position="651"/>
        <end position="704"/>
    </location>
</feature>
<dbReference type="eggNOG" id="KOG2473">
    <property type="taxonomic scope" value="Eukaryota"/>
</dbReference>
<protein>
    <submittedName>
        <fullName evidence="8">Transcription factor tau subunit sfc1</fullName>
    </submittedName>
</protein>
<evidence type="ECO:0000256" key="5">
    <source>
        <dbReference type="SAM" id="MobiDB-lite"/>
    </source>
</evidence>
<reference evidence="9" key="4">
    <citation type="journal article" date="2015" name="G3 (Bethesda)">
        <title>Genome sequences of three phytopathogenic species of the Magnaporthaceae family of fungi.</title>
        <authorList>
            <person name="Okagaki L.H."/>
            <person name="Nunes C.C."/>
            <person name="Sailsbery J."/>
            <person name="Clay B."/>
            <person name="Brown D."/>
            <person name="John T."/>
            <person name="Oh Y."/>
            <person name="Young N."/>
            <person name="Fitzgerald M."/>
            <person name="Haas B.J."/>
            <person name="Zeng Q."/>
            <person name="Young S."/>
            <person name="Adiconis X."/>
            <person name="Fan L."/>
            <person name="Levin J.Z."/>
            <person name="Mitchell T.K."/>
            <person name="Okubara P.A."/>
            <person name="Farman M.L."/>
            <person name="Kohn L.M."/>
            <person name="Birren B."/>
            <person name="Ma L.-J."/>
            <person name="Dean R.A."/>
        </authorList>
    </citation>
    <scope>NUCLEOTIDE SEQUENCE</scope>
    <source>
        <strain evidence="9">R3-111a-1</strain>
    </source>
</reference>
<proteinExistence type="predicted"/>
<dbReference type="Gene3D" id="3.30.200.160">
    <property type="entry name" value="TFIIIC, subcomplex tauA, subunit Sfc1, barrel domain"/>
    <property type="match status" value="1"/>
</dbReference>
<keyword evidence="4" id="KW-0539">Nucleus</keyword>
<feature type="compositionally biased region" description="Basic residues" evidence="5">
    <location>
        <begin position="560"/>
        <end position="570"/>
    </location>
</feature>
<evidence type="ECO:0000259" key="6">
    <source>
        <dbReference type="Pfam" id="PF09734"/>
    </source>
</evidence>